<feature type="domain" description="Major facilitator superfamily (MFS) profile" evidence="7">
    <location>
        <begin position="5"/>
        <end position="514"/>
    </location>
</feature>
<feature type="transmembrane region" description="Helical" evidence="6">
    <location>
        <begin position="6"/>
        <end position="27"/>
    </location>
</feature>
<evidence type="ECO:0000256" key="1">
    <source>
        <dbReference type="ARBA" id="ARBA00004141"/>
    </source>
</evidence>
<feature type="transmembrane region" description="Helical" evidence="6">
    <location>
        <begin position="172"/>
        <end position="191"/>
    </location>
</feature>
<accession>A0A2S7K3B0</accession>
<feature type="transmembrane region" description="Helical" evidence="6">
    <location>
        <begin position="419"/>
        <end position="439"/>
    </location>
</feature>
<dbReference type="PANTHER" id="PTHR23505">
    <property type="entry name" value="SPINSTER"/>
    <property type="match status" value="1"/>
</dbReference>
<keyword evidence="3 6" id="KW-0812">Transmembrane</keyword>
<protein>
    <submittedName>
        <fullName evidence="8">MFS transporter</fullName>
    </submittedName>
</protein>
<dbReference type="InterPro" id="IPR011701">
    <property type="entry name" value="MFS"/>
</dbReference>
<proteinExistence type="predicted"/>
<reference evidence="8 9" key="1">
    <citation type="submission" date="2017-12" db="EMBL/GenBank/DDBJ databases">
        <authorList>
            <person name="Hurst M.R.H."/>
        </authorList>
    </citation>
    <scope>NUCLEOTIDE SEQUENCE [LARGE SCALE GENOMIC DNA]</scope>
    <source>
        <strain evidence="8 9">SY-3-19</strain>
    </source>
</reference>
<feature type="transmembrane region" description="Helical" evidence="6">
    <location>
        <begin position="393"/>
        <end position="413"/>
    </location>
</feature>
<evidence type="ECO:0000313" key="8">
    <source>
        <dbReference type="EMBL" id="PQA86992.1"/>
    </source>
</evidence>
<dbReference type="InterPro" id="IPR020846">
    <property type="entry name" value="MFS_dom"/>
</dbReference>
<dbReference type="Proteomes" id="UP000239504">
    <property type="component" value="Unassembled WGS sequence"/>
</dbReference>
<feature type="transmembrane region" description="Helical" evidence="6">
    <location>
        <begin position="72"/>
        <end position="90"/>
    </location>
</feature>
<evidence type="ECO:0000256" key="3">
    <source>
        <dbReference type="ARBA" id="ARBA00022692"/>
    </source>
</evidence>
<feature type="transmembrane region" description="Helical" evidence="6">
    <location>
        <begin position="241"/>
        <end position="262"/>
    </location>
</feature>
<organism evidence="8 9">
    <name type="scientific">Hyphococcus luteus</name>
    <dbReference type="NCBI Taxonomy" id="2058213"/>
    <lineage>
        <taxon>Bacteria</taxon>
        <taxon>Pseudomonadati</taxon>
        <taxon>Pseudomonadota</taxon>
        <taxon>Alphaproteobacteria</taxon>
        <taxon>Parvularculales</taxon>
        <taxon>Parvularculaceae</taxon>
        <taxon>Hyphococcus</taxon>
    </lineage>
</organism>
<dbReference type="PANTHER" id="PTHR23505:SF79">
    <property type="entry name" value="PROTEIN SPINSTER"/>
    <property type="match status" value="1"/>
</dbReference>
<evidence type="ECO:0000256" key="5">
    <source>
        <dbReference type="ARBA" id="ARBA00023136"/>
    </source>
</evidence>
<feature type="transmembrane region" description="Helical" evidence="6">
    <location>
        <begin position="451"/>
        <end position="471"/>
    </location>
</feature>
<dbReference type="OrthoDB" id="7400989at2"/>
<feature type="transmembrane region" description="Helical" evidence="6">
    <location>
        <begin position="39"/>
        <end position="60"/>
    </location>
</feature>
<feature type="transmembrane region" description="Helical" evidence="6">
    <location>
        <begin position="491"/>
        <end position="509"/>
    </location>
</feature>
<comment type="caution">
    <text evidence="8">The sequence shown here is derived from an EMBL/GenBank/DDBJ whole genome shotgun (WGS) entry which is preliminary data.</text>
</comment>
<feature type="transmembrane region" description="Helical" evidence="6">
    <location>
        <begin position="359"/>
        <end position="381"/>
    </location>
</feature>
<dbReference type="GO" id="GO:0022857">
    <property type="term" value="F:transmembrane transporter activity"/>
    <property type="evidence" value="ECO:0007669"/>
    <property type="project" value="InterPro"/>
</dbReference>
<feature type="transmembrane region" description="Helical" evidence="6">
    <location>
        <begin position="133"/>
        <end position="152"/>
    </location>
</feature>
<evidence type="ECO:0000256" key="2">
    <source>
        <dbReference type="ARBA" id="ARBA00022448"/>
    </source>
</evidence>
<comment type="subcellular location">
    <subcellularLocation>
        <location evidence="1">Membrane</location>
        <topology evidence="1">Multi-pass membrane protein</topology>
    </subcellularLocation>
</comment>
<keyword evidence="4 6" id="KW-1133">Transmembrane helix</keyword>
<dbReference type="SUPFAM" id="SSF103473">
    <property type="entry name" value="MFS general substrate transporter"/>
    <property type="match status" value="1"/>
</dbReference>
<keyword evidence="5 6" id="KW-0472">Membrane</keyword>
<keyword evidence="9" id="KW-1185">Reference proteome</keyword>
<dbReference type="EMBL" id="PJCH01000011">
    <property type="protein sequence ID" value="PQA86992.1"/>
    <property type="molecule type" value="Genomic_DNA"/>
</dbReference>
<dbReference type="GO" id="GO:0016020">
    <property type="term" value="C:membrane"/>
    <property type="evidence" value="ECO:0007669"/>
    <property type="project" value="UniProtKB-SubCell"/>
</dbReference>
<dbReference type="Pfam" id="PF07690">
    <property type="entry name" value="MFS_1"/>
    <property type="match status" value="1"/>
</dbReference>
<dbReference type="InterPro" id="IPR036259">
    <property type="entry name" value="MFS_trans_sf"/>
</dbReference>
<gene>
    <name evidence="8" type="ORF">CW354_15940</name>
</gene>
<dbReference type="Gene3D" id="1.20.1250.20">
    <property type="entry name" value="MFS general substrate transporter like domains"/>
    <property type="match status" value="2"/>
</dbReference>
<dbReference type="InterPro" id="IPR044770">
    <property type="entry name" value="MFS_spinster-like"/>
</dbReference>
<evidence type="ECO:0000259" key="7">
    <source>
        <dbReference type="PROSITE" id="PS50850"/>
    </source>
</evidence>
<feature type="transmembrane region" description="Helical" evidence="6">
    <location>
        <begin position="319"/>
        <end position="339"/>
    </location>
</feature>
<evidence type="ECO:0000256" key="4">
    <source>
        <dbReference type="ARBA" id="ARBA00022989"/>
    </source>
</evidence>
<name>A0A2S7K3B0_9PROT</name>
<dbReference type="AlphaFoldDB" id="A0A2S7K3B0"/>
<evidence type="ECO:0000256" key="6">
    <source>
        <dbReference type="SAM" id="Phobius"/>
    </source>
</evidence>
<feature type="transmembrane region" description="Helical" evidence="6">
    <location>
        <begin position="285"/>
        <end position="307"/>
    </location>
</feature>
<dbReference type="PROSITE" id="PS50850">
    <property type="entry name" value="MFS"/>
    <property type="match status" value="1"/>
</dbReference>
<sequence length="527" mass="56487">MAWYGLFLVTMTVAMSLLDRQILAILAPRIKADLNIGDAEMGVLYGAVFGLFYSVFSLPLGRLADGWVRTRLLSLSIFGWSIMTGLAGFANSFGMLALSRLGVGIGEASSQPAGMSLLSDYFPKKQRGMVTSAMAVAVALGLGGAIGLGALIADWWENAFADGGAPLGLKGWQAAFVIAASPGFLLSFLLLKLPEPLRGAGDGVFSKPDPAPFRASLDTLVGILPGFAWVEFARRKAPVKIWIVNIIAAVVIASLAVFLAHWTDSLRPDNPIALRIGALELTGNALQWTISGAGAYIVICWMQSLALRDRPAFSIIVKQPAIAMIIAVAALQSVINYGVMSWSAVYAIQNFEGAQTTIAVQFSILITVLGITGPLIAGLASDWMNQRFKGGRIYLALFALGVSPFLAFAVFKAPTLGGFFSWFVVYSLVLTMWIPPIYASMLDLVLPRMRGMIMSYYILMMTITGMGLGPYAVGMISDVNEGNLGDAILNVYWVAPAIITLLVALVWRLPKDEAMLAERAREAGEPV</sequence>
<evidence type="ECO:0000313" key="9">
    <source>
        <dbReference type="Proteomes" id="UP000239504"/>
    </source>
</evidence>
<keyword evidence="2" id="KW-0813">Transport</keyword>